<dbReference type="EMBL" id="LAVV01008249">
    <property type="protein sequence ID" value="KNZ53335.1"/>
    <property type="molecule type" value="Genomic_DNA"/>
</dbReference>
<organism evidence="1 2">
    <name type="scientific">Puccinia sorghi</name>
    <dbReference type="NCBI Taxonomy" id="27349"/>
    <lineage>
        <taxon>Eukaryota</taxon>
        <taxon>Fungi</taxon>
        <taxon>Dikarya</taxon>
        <taxon>Basidiomycota</taxon>
        <taxon>Pucciniomycotina</taxon>
        <taxon>Pucciniomycetes</taxon>
        <taxon>Pucciniales</taxon>
        <taxon>Pucciniaceae</taxon>
        <taxon>Puccinia</taxon>
    </lineage>
</organism>
<dbReference type="AlphaFoldDB" id="A0A0L6UZS5"/>
<keyword evidence="2" id="KW-1185">Reference proteome</keyword>
<evidence type="ECO:0000313" key="2">
    <source>
        <dbReference type="Proteomes" id="UP000037035"/>
    </source>
</evidence>
<protein>
    <submittedName>
        <fullName evidence="1">Uncharacterized protein</fullName>
    </submittedName>
</protein>
<dbReference type="VEuPathDB" id="FungiDB:VP01_3272g2"/>
<evidence type="ECO:0000313" key="1">
    <source>
        <dbReference type="EMBL" id="KNZ53335.1"/>
    </source>
</evidence>
<dbReference type="Proteomes" id="UP000037035">
    <property type="component" value="Unassembled WGS sequence"/>
</dbReference>
<sequence length="47" mass="5827">MKNYYFNWNHVLEKLNGTELRRAYVASHIMRFEPRRKKFLEVIGKEI</sequence>
<name>A0A0L6UZS5_9BASI</name>
<accession>A0A0L6UZS5</accession>
<reference evidence="1 2" key="1">
    <citation type="submission" date="2015-08" db="EMBL/GenBank/DDBJ databases">
        <title>Next Generation Sequencing and Analysis of the Genome of Puccinia sorghi L Schw, the Causal Agent of Maize Common Rust.</title>
        <authorList>
            <person name="Rochi L."/>
            <person name="Burguener G."/>
            <person name="Darino M."/>
            <person name="Turjanski A."/>
            <person name="Kreff E."/>
            <person name="Dieguez M.J."/>
            <person name="Sacco F."/>
        </authorList>
    </citation>
    <scope>NUCLEOTIDE SEQUENCE [LARGE SCALE GENOMIC DNA]</scope>
    <source>
        <strain evidence="1 2">RO10H11247</strain>
    </source>
</reference>
<comment type="caution">
    <text evidence="1">The sequence shown here is derived from an EMBL/GenBank/DDBJ whole genome shotgun (WGS) entry which is preliminary data.</text>
</comment>
<gene>
    <name evidence="1" type="ORF">VP01_3272g2</name>
</gene>
<proteinExistence type="predicted"/>